<evidence type="ECO:0000313" key="3">
    <source>
        <dbReference type="Proteomes" id="UP000046947"/>
    </source>
</evidence>
<dbReference type="Proteomes" id="UP000049023">
    <property type="component" value="Unassembled WGS sequence"/>
</dbReference>
<dbReference type="AlphaFoldDB" id="A0A654TRM0"/>
<organism evidence="1 3">
    <name type="scientific">Mycobacterium tuberculosis</name>
    <dbReference type="NCBI Taxonomy" id="1773"/>
    <lineage>
        <taxon>Bacteria</taxon>
        <taxon>Bacillati</taxon>
        <taxon>Actinomycetota</taxon>
        <taxon>Actinomycetes</taxon>
        <taxon>Mycobacteriales</taxon>
        <taxon>Mycobacteriaceae</taxon>
        <taxon>Mycobacterium</taxon>
        <taxon>Mycobacterium tuberculosis complex</taxon>
    </lineage>
</organism>
<sequence length="103" mass="11248">MGLQPEMTVDQPGVETKILQPGLQCSDVVPVERGAELVVQRAGPEPVGGFFQRAVGGLTDDAVHQQAAMLLEGTDRLVELRVEQLKGDVTARRQVFFLMIQHP</sequence>
<dbReference type="Proteomes" id="UP000046947">
    <property type="component" value="Unassembled WGS sequence"/>
</dbReference>
<dbReference type="EMBL" id="CFOH01000793">
    <property type="protein sequence ID" value="CFE69624.1"/>
    <property type="molecule type" value="Genomic_DNA"/>
</dbReference>
<dbReference type="EMBL" id="CNFU01001006">
    <property type="protein sequence ID" value="CKS87800.1"/>
    <property type="molecule type" value="Genomic_DNA"/>
</dbReference>
<name>A0A654TRM0_MYCTX</name>
<evidence type="ECO:0000313" key="4">
    <source>
        <dbReference type="Proteomes" id="UP000049023"/>
    </source>
</evidence>
<gene>
    <name evidence="1" type="ORF">ERS007688_03554</name>
    <name evidence="2" type="ORF">ERS027661_03647</name>
</gene>
<reference evidence="3 4" key="1">
    <citation type="submission" date="2015-03" db="EMBL/GenBank/DDBJ databases">
        <authorList>
            <consortium name="Pathogen Informatics"/>
        </authorList>
    </citation>
    <scope>NUCLEOTIDE SEQUENCE [LARGE SCALE GENOMIC DNA]</scope>
    <source>
        <strain evidence="2 4">Bir 187</strain>
        <strain evidence="1 3">H09601792</strain>
    </source>
</reference>
<evidence type="ECO:0000313" key="1">
    <source>
        <dbReference type="EMBL" id="CFE69624.1"/>
    </source>
</evidence>
<evidence type="ECO:0000313" key="2">
    <source>
        <dbReference type="EMBL" id="CKS87800.1"/>
    </source>
</evidence>
<proteinExistence type="predicted"/>
<accession>A0A654TRM0</accession>
<protein>
    <submittedName>
        <fullName evidence="1">Uncharacterized protein</fullName>
    </submittedName>
</protein>